<dbReference type="EMBL" id="NJBN01000003">
    <property type="protein sequence ID" value="TKJ41004.1"/>
    <property type="molecule type" value="Genomic_DNA"/>
</dbReference>
<comment type="caution">
    <text evidence="2">The sequence shown here is derived from an EMBL/GenBank/DDBJ whole genome shotgun (WGS) entry which is preliminary data.</text>
</comment>
<reference evidence="2 3" key="1">
    <citation type="submission" date="2017-06" db="EMBL/GenBank/DDBJ databases">
        <title>Novel microbial phyla capable of carbon fixation and sulfur reduction in deep-sea sediments.</title>
        <authorList>
            <person name="Huang J."/>
            <person name="Baker B."/>
            <person name="Wang Y."/>
        </authorList>
    </citation>
    <scope>NUCLEOTIDE SEQUENCE [LARGE SCALE GENOMIC DNA]</scope>
    <source>
        <strain evidence="2">B3_LCP</strain>
    </source>
</reference>
<dbReference type="Proteomes" id="UP000319619">
    <property type="component" value="Unassembled WGS sequence"/>
</dbReference>
<feature type="chain" id="PRO_5022149789" evidence="1">
    <location>
        <begin position="22"/>
        <end position="210"/>
    </location>
</feature>
<dbReference type="InterPro" id="IPR012334">
    <property type="entry name" value="Pectin_lyas_fold"/>
</dbReference>
<keyword evidence="1" id="KW-0732">Signal</keyword>
<sequence length="210" mass="22618">MKHSFSILSSIILLNCSNAFAETITVSGNVSGTWSADTVLVVGDVRVPVDSTLTIEPGVEVVFRGYYKLIVNGWLSAEGTENDLILFTAADTSHAWHGIRFIDAPDNSHLSYCVIQYGHAEGATDDKHGGGIYCLNSNPVISWCTIQCNSTQDFPEGFGGGVYCDNSSPSISDCIICKNSSTKGGGLYFIDNSHATIIRCIIAENTIPYY</sequence>
<proteinExistence type="predicted"/>
<dbReference type="Gene3D" id="2.160.20.10">
    <property type="entry name" value="Single-stranded right-handed beta-helix, Pectin lyase-like"/>
    <property type="match status" value="1"/>
</dbReference>
<protein>
    <submittedName>
        <fullName evidence="2">Uncharacterized protein</fullName>
    </submittedName>
</protein>
<dbReference type="InterPro" id="IPR011050">
    <property type="entry name" value="Pectin_lyase_fold/virulence"/>
</dbReference>
<evidence type="ECO:0000313" key="3">
    <source>
        <dbReference type="Proteomes" id="UP000319619"/>
    </source>
</evidence>
<feature type="signal peptide" evidence="1">
    <location>
        <begin position="1"/>
        <end position="21"/>
    </location>
</feature>
<accession>A0A532V1B4</accession>
<gene>
    <name evidence="2" type="ORF">CEE37_04895</name>
</gene>
<evidence type="ECO:0000313" key="2">
    <source>
        <dbReference type="EMBL" id="TKJ41004.1"/>
    </source>
</evidence>
<evidence type="ECO:0000256" key="1">
    <source>
        <dbReference type="SAM" id="SignalP"/>
    </source>
</evidence>
<name>A0A532V1B4_UNCL8</name>
<dbReference type="SUPFAM" id="SSF51126">
    <property type="entry name" value="Pectin lyase-like"/>
    <property type="match status" value="1"/>
</dbReference>
<organism evidence="2 3">
    <name type="scientific">candidate division LCP-89 bacterium B3_LCP</name>
    <dbReference type="NCBI Taxonomy" id="2012998"/>
    <lineage>
        <taxon>Bacteria</taxon>
        <taxon>Pseudomonadati</taxon>
        <taxon>Bacteria division LCP-89</taxon>
    </lineage>
</organism>
<dbReference type="AlphaFoldDB" id="A0A532V1B4"/>